<comment type="caution">
    <text evidence="5">The sequence shown here is derived from an EMBL/GenBank/DDBJ whole genome shotgun (WGS) entry which is preliminary data.</text>
</comment>
<keyword evidence="6" id="KW-1185">Reference proteome</keyword>
<organism evidence="5 6">
    <name type="scientific">Streptomonospora mangrovi</name>
    <dbReference type="NCBI Taxonomy" id="2883123"/>
    <lineage>
        <taxon>Bacteria</taxon>
        <taxon>Bacillati</taxon>
        <taxon>Actinomycetota</taxon>
        <taxon>Actinomycetes</taxon>
        <taxon>Streptosporangiales</taxon>
        <taxon>Nocardiopsidaceae</taxon>
        <taxon>Streptomonospora</taxon>
    </lineage>
</organism>
<evidence type="ECO:0000256" key="2">
    <source>
        <dbReference type="ARBA" id="ARBA00022801"/>
    </source>
</evidence>
<protein>
    <submittedName>
        <fullName evidence="5">Arginase family protein</fullName>
    </submittedName>
</protein>
<evidence type="ECO:0000313" key="5">
    <source>
        <dbReference type="EMBL" id="MDA0563483.1"/>
    </source>
</evidence>
<dbReference type="PANTHER" id="PTHR43782:SF3">
    <property type="entry name" value="ARGINASE"/>
    <property type="match status" value="1"/>
</dbReference>
<name>A0A9X3NHV8_9ACTN</name>
<sequence length="277" mass="29414">MVWQRDVDLVIPLWQGADDLRVAAGAAELARLVPTSTGRLHVAVPDAPRHTREGIRNLDSVADTLHRTRDRLAHRDPHRVLTLGGDCACDIPAVQHLAARHPGLTLYWVDAHADLNTPRTSPSGTAHGMGLRALLGEGHPDMTGAPARPALTPAQVVLVGTRDLDPPERDHITAHRIAHHHPGDLARHPHAPTAGRPAGSPAYIHLDLDVCDPADLPAVGVPAPGGPRPHHVAQTLAAITAHHDVVGVAVCEYAPVLEHDQRHVTALLAALDLTAPA</sequence>
<evidence type="ECO:0000256" key="3">
    <source>
        <dbReference type="ARBA" id="ARBA00023211"/>
    </source>
</evidence>
<gene>
    <name evidence="5" type="ORF">LG943_03935</name>
</gene>
<dbReference type="Proteomes" id="UP001140076">
    <property type="component" value="Unassembled WGS sequence"/>
</dbReference>
<dbReference type="PANTHER" id="PTHR43782">
    <property type="entry name" value="ARGINASE"/>
    <property type="match status" value="1"/>
</dbReference>
<dbReference type="RefSeq" id="WP_270070764.1">
    <property type="nucleotide sequence ID" value="NZ_JAJAQC010000004.1"/>
</dbReference>
<dbReference type="GO" id="GO:0005829">
    <property type="term" value="C:cytosol"/>
    <property type="evidence" value="ECO:0007669"/>
    <property type="project" value="TreeGrafter"/>
</dbReference>
<keyword evidence="2" id="KW-0378">Hydrolase</keyword>
<dbReference type="Pfam" id="PF00491">
    <property type="entry name" value="Arginase"/>
    <property type="match status" value="1"/>
</dbReference>
<proteinExistence type="inferred from homology"/>
<dbReference type="GO" id="GO:0030145">
    <property type="term" value="F:manganese ion binding"/>
    <property type="evidence" value="ECO:0007669"/>
    <property type="project" value="TreeGrafter"/>
</dbReference>
<dbReference type="AlphaFoldDB" id="A0A9X3NHV8"/>
<reference evidence="5" key="1">
    <citation type="submission" date="2021-10" db="EMBL/GenBank/DDBJ databases">
        <title>Streptomonospora sp. nov., isolated from mangrove soil.</title>
        <authorList>
            <person name="Chen X."/>
            <person name="Ge X."/>
            <person name="Liu W."/>
        </authorList>
    </citation>
    <scope>NUCLEOTIDE SEQUENCE</scope>
    <source>
        <strain evidence="5">S1-112</strain>
    </source>
</reference>
<evidence type="ECO:0000313" key="6">
    <source>
        <dbReference type="Proteomes" id="UP001140076"/>
    </source>
</evidence>
<dbReference type="CDD" id="cd09999">
    <property type="entry name" value="Arginase-like_1"/>
    <property type="match status" value="1"/>
</dbReference>
<dbReference type="SUPFAM" id="SSF52768">
    <property type="entry name" value="Arginase/deacetylase"/>
    <property type="match status" value="1"/>
</dbReference>
<dbReference type="InterPro" id="IPR023696">
    <property type="entry name" value="Ureohydrolase_dom_sf"/>
</dbReference>
<dbReference type="PROSITE" id="PS51409">
    <property type="entry name" value="ARGINASE_2"/>
    <property type="match status" value="1"/>
</dbReference>
<accession>A0A9X3NHV8</accession>
<comment type="similarity">
    <text evidence="4">Belongs to the arginase family.</text>
</comment>
<evidence type="ECO:0000256" key="4">
    <source>
        <dbReference type="PROSITE-ProRule" id="PRU00742"/>
    </source>
</evidence>
<keyword evidence="3" id="KW-0464">Manganese</keyword>
<dbReference type="GO" id="GO:0004053">
    <property type="term" value="F:arginase activity"/>
    <property type="evidence" value="ECO:0007669"/>
    <property type="project" value="TreeGrafter"/>
</dbReference>
<dbReference type="PRINTS" id="PR00116">
    <property type="entry name" value="ARGINASE"/>
</dbReference>
<evidence type="ECO:0000256" key="1">
    <source>
        <dbReference type="ARBA" id="ARBA00022723"/>
    </source>
</evidence>
<dbReference type="Gene3D" id="3.40.800.10">
    <property type="entry name" value="Ureohydrolase domain"/>
    <property type="match status" value="1"/>
</dbReference>
<dbReference type="EMBL" id="JAJAQC010000004">
    <property type="protein sequence ID" value="MDA0563483.1"/>
    <property type="molecule type" value="Genomic_DNA"/>
</dbReference>
<keyword evidence="1" id="KW-0479">Metal-binding</keyword>
<dbReference type="InterPro" id="IPR006035">
    <property type="entry name" value="Ureohydrolase"/>
</dbReference>